<organism evidence="1">
    <name type="scientific">Siphoviridae sp. ctETl1</name>
    <dbReference type="NCBI Taxonomy" id="2826207"/>
    <lineage>
        <taxon>Viruses</taxon>
        <taxon>Duplodnaviria</taxon>
        <taxon>Heunggongvirae</taxon>
        <taxon>Uroviricota</taxon>
        <taxon>Caudoviricetes</taxon>
    </lineage>
</organism>
<name>A0A8S5QUL8_9CAUD</name>
<proteinExistence type="predicted"/>
<accession>A0A8S5QUL8</accession>
<protein>
    <submittedName>
        <fullName evidence="1">Uncharacterized protein</fullName>
    </submittedName>
</protein>
<sequence>MRCFSCFFELFSYLCTCYNQASISFIVLQGKYTGFS</sequence>
<reference evidence="1" key="1">
    <citation type="journal article" date="2021" name="Proc. Natl. Acad. Sci. U.S.A.">
        <title>A Catalog of Tens of Thousands of Viruses from Human Metagenomes Reveals Hidden Associations with Chronic Diseases.</title>
        <authorList>
            <person name="Tisza M.J."/>
            <person name="Buck C.B."/>
        </authorList>
    </citation>
    <scope>NUCLEOTIDE SEQUENCE</scope>
    <source>
        <strain evidence="1">CtETl1</strain>
    </source>
</reference>
<evidence type="ECO:0000313" key="1">
    <source>
        <dbReference type="EMBL" id="DAE22340.1"/>
    </source>
</evidence>
<dbReference type="EMBL" id="BK015731">
    <property type="protein sequence ID" value="DAE22340.1"/>
    <property type="molecule type" value="Genomic_DNA"/>
</dbReference>